<keyword evidence="4" id="KW-1185">Reference proteome</keyword>
<protein>
    <submittedName>
        <fullName evidence="3">Alpha/beta hydrolase</fullName>
    </submittedName>
</protein>
<reference evidence="3 4" key="1">
    <citation type="submission" date="2020-03" db="EMBL/GenBank/DDBJ databases">
        <title>Roseomonas stagni sp. nov., isolated from pond water in Japan.</title>
        <authorList>
            <person name="Furuhata K."/>
            <person name="Miyamoto H."/>
            <person name="Goto K."/>
        </authorList>
    </citation>
    <scope>NUCLEOTIDE SEQUENCE [LARGE SCALE GENOMIC DNA]</scope>
    <source>
        <strain evidence="3 4">PeD5</strain>
    </source>
</reference>
<proteinExistence type="predicted"/>
<dbReference type="GO" id="GO:0016020">
    <property type="term" value="C:membrane"/>
    <property type="evidence" value="ECO:0007669"/>
    <property type="project" value="TreeGrafter"/>
</dbReference>
<keyword evidence="1 3" id="KW-0378">Hydrolase</keyword>
<dbReference type="InterPro" id="IPR029058">
    <property type="entry name" value="AB_hydrolase_fold"/>
</dbReference>
<dbReference type="RefSeq" id="WP_164696573.1">
    <property type="nucleotide sequence ID" value="NZ_JAAIKB010000010.1"/>
</dbReference>
<dbReference type="PANTHER" id="PTHR43798">
    <property type="entry name" value="MONOACYLGLYCEROL LIPASE"/>
    <property type="match status" value="1"/>
</dbReference>
<name>A0A6M1LQK6_9PROT</name>
<accession>A0A6M1LQK6</accession>
<feature type="domain" description="AB hydrolase-1" evidence="2">
    <location>
        <begin position="22"/>
        <end position="245"/>
    </location>
</feature>
<comment type="caution">
    <text evidence="3">The sequence shown here is derived from an EMBL/GenBank/DDBJ whole genome shotgun (WGS) entry which is preliminary data.</text>
</comment>
<evidence type="ECO:0000259" key="2">
    <source>
        <dbReference type="Pfam" id="PF12697"/>
    </source>
</evidence>
<evidence type="ECO:0000313" key="3">
    <source>
        <dbReference type="EMBL" id="NGM22680.1"/>
    </source>
</evidence>
<gene>
    <name evidence="3" type="ORF">G3576_21890</name>
</gene>
<evidence type="ECO:0000313" key="4">
    <source>
        <dbReference type="Proteomes" id="UP000475385"/>
    </source>
</evidence>
<dbReference type="PANTHER" id="PTHR43798:SF31">
    <property type="entry name" value="AB HYDROLASE SUPERFAMILY PROTEIN YCLE"/>
    <property type="match status" value="1"/>
</dbReference>
<dbReference type="EMBL" id="JAAIKB010000010">
    <property type="protein sequence ID" value="NGM22680.1"/>
    <property type="molecule type" value="Genomic_DNA"/>
</dbReference>
<dbReference type="GO" id="GO:0016787">
    <property type="term" value="F:hydrolase activity"/>
    <property type="evidence" value="ECO:0007669"/>
    <property type="project" value="UniProtKB-KW"/>
</dbReference>
<dbReference type="InterPro" id="IPR000073">
    <property type="entry name" value="AB_hydrolase_1"/>
</dbReference>
<dbReference type="Proteomes" id="UP000475385">
    <property type="component" value="Unassembled WGS sequence"/>
</dbReference>
<dbReference type="SUPFAM" id="SSF53474">
    <property type="entry name" value="alpha/beta-Hydrolases"/>
    <property type="match status" value="1"/>
</dbReference>
<evidence type="ECO:0000256" key="1">
    <source>
        <dbReference type="ARBA" id="ARBA00022801"/>
    </source>
</evidence>
<organism evidence="3 4">
    <name type="scientific">Falsiroseomonas algicola</name>
    <dbReference type="NCBI Taxonomy" id="2716930"/>
    <lineage>
        <taxon>Bacteria</taxon>
        <taxon>Pseudomonadati</taxon>
        <taxon>Pseudomonadota</taxon>
        <taxon>Alphaproteobacteria</taxon>
        <taxon>Acetobacterales</taxon>
        <taxon>Roseomonadaceae</taxon>
        <taxon>Falsiroseomonas</taxon>
    </lineage>
</organism>
<dbReference type="Gene3D" id="3.40.50.1820">
    <property type="entry name" value="alpha/beta hydrolase"/>
    <property type="match status" value="1"/>
</dbReference>
<dbReference type="InterPro" id="IPR050266">
    <property type="entry name" value="AB_hydrolase_sf"/>
</dbReference>
<sequence length="264" mass="28265">MIASLPGVDLFYTDSGGDGAPLVLLHANTGNADSWEMQTGPFAEAGFRVIAFDRRGWARSAPRPDTGPQPGSIAEDLDALATHLSLPRFHLLGVAGGGFAALDYAAWRGDRLLSLIVGASYGQFVDPEITEPYSRIATPAFKALPSEMRELGPTYRGFEPGGLARWIEIDRNAIRADGVSQPLRTPNSFAKIAAIDLPSLVLAGGADLYAPPALMRLWASNLKRHDFRVIPDAGHAINWEAPSVFNTLVLDFLEQVTATSPAGT</sequence>
<dbReference type="AlphaFoldDB" id="A0A6M1LQK6"/>
<dbReference type="Pfam" id="PF12697">
    <property type="entry name" value="Abhydrolase_6"/>
    <property type="match status" value="1"/>
</dbReference>